<accession>A0A9W4K645</accession>
<sequence length="108" mass="12197">MPQNSKLSRYDHLKAIFSRHSSQQSEIKDDATSETTLVPQHKQKATRSVTSLRIITRPICASALAAEIDTCTVILLTHTTKRRLLKAREYNVLGKTNILNPLFLYTTS</sequence>
<evidence type="ECO:0000313" key="2">
    <source>
        <dbReference type="EMBL" id="CAG8890327.1"/>
    </source>
</evidence>
<organism evidence="2 3">
    <name type="scientific">Penicillium egyptiacum</name>
    <dbReference type="NCBI Taxonomy" id="1303716"/>
    <lineage>
        <taxon>Eukaryota</taxon>
        <taxon>Fungi</taxon>
        <taxon>Dikarya</taxon>
        <taxon>Ascomycota</taxon>
        <taxon>Pezizomycotina</taxon>
        <taxon>Eurotiomycetes</taxon>
        <taxon>Eurotiomycetidae</taxon>
        <taxon>Eurotiales</taxon>
        <taxon>Aspergillaceae</taxon>
        <taxon>Penicillium</taxon>
    </lineage>
</organism>
<dbReference type="AlphaFoldDB" id="A0A9W4K645"/>
<comment type="caution">
    <text evidence="2">The sequence shown here is derived from an EMBL/GenBank/DDBJ whole genome shotgun (WGS) entry which is preliminary data.</text>
</comment>
<proteinExistence type="predicted"/>
<dbReference type="OrthoDB" id="4468004at2759"/>
<feature type="region of interest" description="Disordered" evidence="1">
    <location>
        <begin position="19"/>
        <end position="42"/>
    </location>
</feature>
<protein>
    <submittedName>
        <fullName evidence="2">Uncharacterized protein</fullName>
    </submittedName>
</protein>
<reference evidence="2" key="1">
    <citation type="submission" date="2021-07" db="EMBL/GenBank/DDBJ databases">
        <authorList>
            <person name="Branca A.L. A."/>
        </authorList>
    </citation>
    <scope>NUCLEOTIDE SEQUENCE</scope>
</reference>
<evidence type="ECO:0000313" key="3">
    <source>
        <dbReference type="Proteomes" id="UP001154252"/>
    </source>
</evidence>
<dbReference type="EMBL" id="CAJVRC010000843">
    <property type="protein sequence ID" value="CAG8890327.1"/>
    <property type="molecule type" value="Genomic_DNA"/>
</dbReference>
<dbReference type="Proteomes" id="UP001154252">
    <property type="component" value="Unassembled WGS sequence"/>
</dbReference>
<keyword evidence="3" id="KW-1185">Reference proteome</keyword>
<gene>
    <name evidence="2" type="ORF">PEGY_LOCUS2160</name>
</gene>
<evidence type="ECO:0000256" key="1">
    <source>
        <dbReference type="SAM" id="MobiDB-lite"/>
    </source>
</evidence>
<name>A0A9W4K645_9EURO</name>